<evidence type="ECO:0000313" key="6">
    <source>
        <dbReference type="Proteomes" id="UP001187682"/>
    </source>
</evidence>
<organism evidence="5 6">
    <name type="scientific">Cephalotrichum gorgonifer</name>
    <dbReference type="NCBI Taxonomy" id="2041049"/>
    <lineage>
        <taxon>Eukaryota</taxon>
        <taxon>Fungi</taxon>
        <taxon>Dikarya</taxon>
        <taxon>Ascomycota</taxon>
        <taxon>Pezizomycotina</taxon>
        <taxon>Sordariomycetes</taxon>
        <taxon>Hypocreomycetidae</taxon>
        <taxon>Microascales</taxon>
        <taxon>Microascaceae</taxon>
        <taxon>Cephalotrichum</taxon>
    </lineage>
</organism>
<comment type="function">
    <text evidence="3">Required for the function of coenzyme Q in the respiratory chain. May serve as a chaperone or may be involved in the transport of Q6 from its site of synthesis to the catalytic sites of the respiratory complexes.</text>
</comment>
<evidence type="ECO:0000256" key="3">
    <source>
        <dbReference type="ARBA" id="ARBA00024947"/>
    </source>
</evidence>
<dbReference type="Proteomes" id="UP001187682">
    <property type="component" value="Unassembled WGS sequence"/>
</dbReference>
<protein>
    <recommendedName>
        <fullName evidence="4">Coenzyme Q-binding protein COQ10 START domain-containing protein</fullName>
    </recommendedName>
</protein>
<dbReference type="GO" id="GO:0005739">
    <property type="term" value="C:mitochondrion"/>
    <property type="evidence" value="ECO:0007669"/>
    <property type="project" value="TreeGrafter"/>
</dbReference>
<comment type="subunit">
    <text evidence="2">Interacts with coenzyme Q.</text>
</comment>
<dbReference type="GO" id="GO:0048039">
    <property type="term" value="F:ubiquinone binding"/>
    <property type="evidence" value="ECO:0007669"/>
    <property type="project" value="InterPro"/>
</dbReference>
<reference evidence="5" key="1">
    <citation type="submission" date="2018-03" db="EMBL/GenBank/DDBJ databases">
        <authorList>
            <person name="Guldener U."/>
        </authorList>
    </citation>
    <scope>NUCLEOTIDE SEQUENCE</scope>
</reference>
<comment type="caution">
    <text evidence="5">The sequence shown here is derived from an EMBL/GenBank/DDBJ whole genome shotgun (WGS) entry which is preliminary data.</text>
</comment>
<comment type="similarity">
    <text evidence="1">Belongs to the COQ10 family.</text>
</comment>
<evidence type="ECO:0000259" key="4">
    <source>
        <dbReference type="Pfam" id="PF03364"/>
    </source>
</evidence>
<evidence type="ECO:0000256" key="1">
    <source>
        <dbReference type="ARBA" id="ARBA00006885"/>
    </source>
</evidence>
<dbReference type="InterPro" id="IPR023393">
    <property type="entry name" value="START-like_dom_sf"/>
</dbReference>
<sequence length="191" mass="20262">MPPRVLLPARALPRAAAAGPRRPFITLPRTSPQTLSANRYIPYPSAALYEIIADIDSYSSFVPYCSASTVTRLSAPDASGRRWPTVATLRVGWGGFEEEFTSRVTCVPSSLVEARSGEAAGPGSGASSVLKSLVTRWSFAPGSLRFEFANPVYAAVSAAVSETVAKTMIEAFEAHARKVLGEKGGRVGSQL</sequence>
<name>A0AAE8MVB0_9PEZI</name>
<dbReference type="AlphaFoldDB" id="A0AAE8MVB0"/>
<dbReference type="InterPro" id="IPR044996">
    <property type="entry name" value="COQ10-like"/>
</dbReference>
<dbReference type="Gene3D" id="3.30.530.20">
    <property type="match status" value="1"/>
</dbReference>
<accession>A0AAE8MVB0</accession>
<gene>
    <name evidence="5" type="ORF">DNG_03439</name>
</gene>
<feature type="domain" description="Coenzyme Q-binding protein COQ10 START" evidence="4">
    <location>
        <begin position="41"/>
        <end position="173"/>
    </location>
</feature>
<dbReference type="InterPro" id="IPR005031">
    <property type="entry name" value="COQ10_START"/>
</dbReference>
<dbReference type="PANTHER" id="PTHR12901">
    <property type="entry name" value="SPERM PROTEIN HOMOLOG"/>
    <property type="match status" value="1"/>
</dbReference>
<dbReference type="SUPFAM" id="SSF55961">
    <property type="entry name" value="Bet v1-like"/>
    <property type="match status" value="1"/>
</dbReference>
<dbReference type="PANTHER" id="PTHR12901:SF10">
    <property type="entry name" value="COENZYME Q-BINDING PROTEIN COQ10, MITOCHONDRIAL"/>
    <property type="match status" value="1"/>
</dbReference>
<dbReference type="EMBL" id="ONZQ02000004">
    <property type="protein sequence ID" value="SPO00691.1"/>
    <property type="molecule type" value="Genomic_DNA"/>
</dbReference>
<dbReference type="Pfam" id="PF03364">
    <property type="entry name" value="Polyketide_cyc"/>
    <property type="match status" value="1"/>
</dbReference>
<evidence type="ECO:0000313" key="5">
    <source>
        <dbReference type="EMBL" id="SPO00691.1"/>
    </source>
</evidence>
<keyword evidence="6" id="KW-1185">Reference proteome</keyword>
<dbReference type="GO" id="GO:0045333">
    <property type="term" value="P:cellular respiration"/>
    <property type="evidence" value="ECO:0007669"/>
    <property type="project" value="InterPro"/>
</dbReference>
<dbReference type="CDD" id="cd07813">
    <property type="entry name" value="COQ10p_like"/>
    <property type="match status" value="1"/>
</dbReference>
<proteinExistence type="inferred from homology"/>
<evidence type="ECO:0000256" key="2">
    <source>
        <dbReference type="ARBA" id="ARBA00011814"/>
    </source>
</evidence>